<evidence type="ECO:0000256" key="1">
    <source>
        <dbReference type="SAM" id="MobiDB-lite"/>
    </source>
</evidence>
<sequence length="570" mass="67030">MAQNLRNFASNNCKIANNNSSNNATVFYRFIGNFVPAEWKDLIGDNAKALSKTSKQLLSFIVYRLHIYYNKDIDELQESYYFFEKELNLRYRRVRQCLVELRNAGFIKVENRTIIKGNLKVRNVLCVKLLKNFQRFTEKEKKEEKIVLLQQKNFHINLQEFAGEPAKNCSYIYRYNNNKKNNNRSRSTEDKLIENDQNKNEDQQQNLKFKYTESDDFIEIELVENEKENQQQQQNLNFYELSDVSNDKPSNKDYEQNSELATPAITKNSEVEKNECYPKRKRLADYYPLTPEDAIILQRMSSRSFNIYFINQLLLKLSNKYPNRHFVNKIAVLNYMAKALANELLTTDQANSGNFFNDVGRFKEQYLANIESGTDRSMKAQLKRKIAGVFEADMAYQILTSCDFVAAVKNKYYIKLIKNITLSDHIKFKILQEIRAVHGNDIELLQVIPFDESKQVTNSTTEYQKTTILQQQISDEDYLSELSKELGSNSIWYKVRESLIKSYGQAIDKSWFSKLEVINEDSVNKKIFIKEKTEFEDSYIRENYLKDLESSFKAQGFSFELVKFSNFNKI</sequence>
<organism evidence="3 4">
    <name type="scientific">Orientia tsutsugamushi</name>
    <name type="common">Rickettsia tsutsugamushi</name>
    <dbReference type="NCBI Taxonomy" id="784"/>
    <lineage>
        <taxon>Bacteria</taxon>
        <taxon>Pseudomonadati</taxon>
        <taxon>Pseudomonadota</taxon>
        <taxon>Alphaproteobacteria</taxon>
        <taxon>Rickettsiales</taxon>
        <taxon>Rickettsiaceae</taxon>
        <taxon>Rickettsieae</taxon>
        <taxon>Orientia</taxon>
    </lineage>
</organism>
<evidence type="ECO:0000259" key="2">
    <source>
        <dbReference type="Pfam" id="PF11638"/>
    </source>
</evidence>
<feature type="domain" description="DnaA N-terminal" evidence="2">
    <location>
        <begin position="489"/>
        <end position="553"/>
    </location>
</feature>
<dbReference type="Pfam" id="PF11638">
    <property type="entry name" value="DnaA_N"/>
    <property type="match status" value="1"/>
</dbReference>
<evidence type="ECO:0000313" key="3">
    <source>
        <dbReference type="EMBL" id="SPR14280.1"/>
    </source>
</evidence>
<dbReference type="InterPro" id="IPR024633">
    <property type="entry name" value="DnaA_N_dom"/>
</dbReference>
<dbReference type="RefSeq" id="WP_109510534.1">
    <property type="nucleotide sequence ID" value="NZ_LS398548.1"/>
</dbReference>
<proteinExistence type="predicted"/>
<dbReference type="Proteomes" id="UP000245243">
    <property type="component" value="Chromosome I"/>
</dbReference>
<reference evidence="4" key="1">
    <citation type="submission" date="2018-03" db="EMBL/GenBank/DDBJ databases">
        <authorList>
            <person name="Batty M. E."/>
            <person name="Batty M E."/>
        </authorList>
    </citation>
    <scope>NUCLEOTIDE SEQUENCE [LARGE SCALE GENOMIC DNA]</scope>
</reference>
<feature type="compositionally biased region" description="Basic and acidic residues" evidence="1">
    <location>
        <begin position="245"/>
        <end position="255"/>
    </location>
</feature>
<gene>
    <name evidence="3" type="ORF">KARP_00143</name>
</gene>
<feature type="compositionally biased region" description="Basic and acidic residues" evidence="1">
    <location>
        <begin position="186"/>
        <end position="202"/>
    </location>
</feature>
<dbReference type="EMBL" id="LS398548">
    <property type="protein sequence ID" value="SPR14280.1"/>
    <property type="molecule type" value="Genomic_DNA"/>
</dbReference>
<evidence type="ECO:0000313" key="4">
    <source>
        <dbReference type="Proteomes" id="UP000245243"/>
    </source>
</evidence>
<feature type="region of interest" description="Disordered" evidence="1">
    <location>
        <begin position="176"/>
        <end position="205"/>
    </location>
</feature>
<feature type="region of interest" description="Disordered" evidence="1">
    <location>
        <begin position="243"/>
        <end position="262"/>
    </location>
</feature>
<name>A0A2U3RM78_ORITS</name>
<protein>
    <recommendedName>
        <fullName evidence="2">DnaA N-terminal domain-containing protein</fullName>
    </recommendedName>
</protein>
<dbReference type="AlphaFoldDB" id="A0A2U3RM78"/>
<accession>A0A2U3RM78</accession>